<accession>A0A815GD45</accession>
<dbReference type="OrthoDB" id="9989249at2759"/>
<keyword evidence="6" id="KW-1185">Reference proteome</keyword>
<evidence type="ECO:0000313" key="7">
    <source>
        <dbReference type="Proteomes" id="UP000663889"/>
    </source>
</evidence>
<dbReference type="EMBL" id="CAJOAX010003297">
    <property type="protein sequence ID" value="CAF3846596.1"/>
    <property type="molecule type" value="Genomic_DNA"/>
</dbReference>
<evidence type="ECO:0000313" key="2">
    <source>
        <dbReference type="EMBL" id="CAF1300289.1"/>
    </source>
</evidence>
<organism evidence="3 7">
    <name type="scientific">Rotaria sordida</name>
    <dbReference type="NCBI Taxonomy" id="392033"/>
    <lineage>
        <taxon>Eukaryota</taxon>
        <taxon>Metazoa</taxon>
        <taxon>Spiralia</taxon>
        <taxon>Gnathifera</taxon>
        <taxon>Rotifera</taxon>
        <taxon>Eurotatoria</taxon>
        <taxon>Bdelloidea</taxon>
        <taxon>Philodinida</taxon>
        <taxon>Philodinidae</taxon>
        <taxon>Rotaria</taxon>
    </lineage>
</organism>
<dbReference type="Proteomes" id="UP000663823">
    <property type="component" value="Unassembled WGS sequence"/>
</dbReference>
<dbReference type="AlphaFoldDB" id="A0A815GD45"/>
<evidence type="ECO:0000313" key="3">
    <source>
        <dbReference type="EMBL" id="CAF1336817.1"/>
    </source>
</evidence>
<proteinExistence type="predicted"/>
<sequence length="223" mass="25643">MTSVVRASDRSSNETGVSRTNAEHIAVIQEFLTKFYLHEITFVVHLNNVYSMYDVERVERITSQLRLTFGTEHDVNHVRGLIDFFSDRTRQPQAWHHINIERHLLTDAAAHHMEPFIAICQVCNQYLSMKNCNKTMVYICYQRGKVLPVSGVIPKTAVYDDGCHLVEYLHNHIGKDLIATNAAKELAQVKFSVDRTHFRNHVGSWCRANMNPDNNPCKLFSLS</sequence>
<dbReference type="EMBL" id="CAJNOO010000596">
    <property type="protein sequence ID" value="CAF0988389.1"/>
    <property type="molecule type" value="Genomic_DNA"/>
</dbReference>
<dbReference type="Proteomes" id="UP000663882">
    <property type="component" value="Unassembled WGS sequence"/>
</dbReference>
<dbReference type="EMBL" id="CAJNOH010002573">
    <property type="protein sequence ID" value="CAF1300289.1"/>
    <property type="molecule type" value="Genomic_DNA"/>
</dbReference>
<name>A0A815GD45_9BILA</name>
<evidence type="ECO:0000313" key="5">
    <source>
        <dbReference type="EMBL" id="CAF3846596.1"/>
    </source>
</evidence>
<protein>
    <submittedName>
        <fullName evidence="3">Uncharacterized protein</fullName>
    </submittedName>
</protein>
<evidence type="ECO:0000313" key="6">
    <source>
        <dbReference type="Proteomes" id="UP000663870"/>
    </source>
</evidence>
<evidence type="ECO:0000313" key="1">
    <source>
        <dbReference type="EMBL" id="CAF0988389.1"/>
    </source>
</evidence>
<dbReference type="EMBL" id="CAJNOL010003778">
    <property type="protein sequence ID" value="CAF1573768.1"/>
    <property type="molecule type" value="Genomic_DNA"/>
</dbReference>
<dbReference type="Proteomes" id="UP000663870">
    <property type="component" value="Unassembled WGS sequence"/>
</dbReference>
<dbReference type="EMBL" id="CAJNOU010002626">
    <property type="protein sequence ID" value="CAF1336817.1"/>
    <property type="molecule type" value="Genomic_DNA"/>
</dbReference>
<comment type="caution">
    <text evidence="3">The sequence shown here is derived from an EMBL/GenBank/DDBJ whole genome shotgun (WGS) entry which is preliminary data.</text>
</comment>
<dbReference type="Proteomes" id="UP000663889">
    <property type="component" value="Unassembled WGS sequence"/>
</dbReference>
<evidence type="ECO:0000313" key="4">
    <source>
        <dbReference type="EMBL" id="CAF1573768.1"/>
    </source>
</evidence>
<gene>
    <name evidence="4" type="ORF">JXQ802_LOCUS45468</name>
    <name evidence="5" type="ORF">OTI717_LOCUS20912</name>
    <name evidence="2" type="ORF">PYM288_LOCUS29877</name>
    <name evidence="1" type="ORF">RFH988_LOCUS13517</name>
    <name evidence="3" type="ORF">SEV965_LOCUS28129</name>
</gene>
<dbReference type="Proteomes" id="UP000663854">
    <property type="component" value="Unassembled WGS sequence"/>
</dbReference>
<reference evidence="3" key="1">
    <citation type="submission" date="2021-02" db="EMBL/GenBank/DDBJ databases">
        <authorList>
            <person name="Nowell W R."/>
        </authorList>
    </citation>
    <scope>NUCLEOTIDE SEQUENCE</scope>
</reference>